<dbReference type="InterPro" id="IPR011050">
    <property type="entry name" value="Pectin_lyase_fold/virulence"/>
</dbReference>
<dbReference type="InterPro" id="IPR006626">
    <property type="entry name" value="PbH1"/>
</dbReference>
<feature type="domain" description="Right handed beta helix" evidence="11">
    <location>
        <begin position="506"/>
        <end position="682"/>
    </location>
</feature>
<dbReference type="PANTHER" id="PTHR34819:SF3">
    <property type="entry name" value="CELL SURFACE PROTEIN"/>
    <property type="match status" value="1"/>
</dbReference>
<dbReference type="NCBIfam" id="TIGR01376">
    <property type="entry name" value="POMP_repeat"/>
    <property type="match status" value="1"/>
</dbReference>
<keyword evidence="9" id="KW-0812">Transmembrane</keyword>
<feature type="transmembrane region" description="Helical" evidence="9">
    <location>
        <begin position="1368"/>
        <end position="1386"/>
    </location>
</feature>
<reference evidence="13" key="1">
    <citation type="journal article" date="2016" name="Genome Announc.">
        <title>Draft Genome Sequences of Methanobrevibacter curvatus DSM11111, Methanobrevibacter cuticularis DSM11139, Methanobrevibacter filiformis DSM11501, and Methanobrevibacter oralis DSM7256.</title>
        <authorList>
            <person name="Poehlein A."/>
            <person name="Seedorf H."/>
        </authorList>
    </citation>
    <scope>NUCLEOTIDE SEQUENCE [LARGE SCALE GENOMIC DNA]</scope>
    <source>
        <strain evidence="13">DSM 7256 / JCM 30027 / ZR</strain>
    </source>
</reference>
<keyword evidence="4" id="KW-0964">Secreted</keyword>
<evidence type="ECO:0000256" key="8">
    <source>
        <dbReference type="SAM" id="MobiDB-lite"/>
    </source>
</evidence>
<dbReference type="InterPro" id="IPR001434">
    <property type="entry name" value="OmcB-like_DUF11"/>
</dbReference>
<dbReference type="Pfam" id="PF13229">
    <property type="entry name" value="Beta_helix"/>
    <property type="match status" value="2"/>
</dbReference>
<feature type="domain" description="DUF11" evidence="10">
    <location>
        <begin position="1097"/>
        <end position="1210"/>
    </location>
</feature>
<dbReference type="InterPro" id="IPR013783">
    <property type="entry name" value="Ig-like_fold"/>
</dbReference>
<protein>
    <submittedName>
        <fullName evidence="12">Large cysteine-rich periplasmic protein OmcB, serovars L1/L3</fullName>
    </submittedName>
</protein>
<dbReference type="PATRIC" id="fig|66851.6.peg.1210"/>
<feature type="region of interest" description="Disordered" evidence="8">
    <location>
        <begin position="1338"/>
        <end position="1359"/>
    </location>
</feature>
<dbReference type="Gene3D" id="2.160.20.10">
    <property type="entry name" value="Single-stranded right-handed beta-helix, Pectin lyase-like"/>
    <property type="match status" value="1"/>
</dbReference>
<gene>
    <name evidence="12" type="primary">omcB_3</name>
    <name evidence="12" type="ORF">MBORA_11060</name>
</gene>
<dbReference type="InterPro" id="IPR039448">
    <property type="entry name" value="Beta_helix"/>
</dbReference>
<dbReference type="InterPro" id="IPR051172">
    <property type="entry name" value="Chlamydia_OmcB"/>
</dbReference>
<evidence type="ECO:0000259" key="11">
    <source>
        <dbReference type="Pfam" id="PF13229"/>
    </source>
</evidence>
<dbReference type="SMART" id="SM00710">
    <property type="entry name" value="PbH1"/>
    <property type="match status" value="17"/>
</dbReference>
<feature type="compositionally biased region" description="Basic and acidic residues" evidence="8">
    <location>
        <begin position="1338"/>
        <end position="1357"/>
    </location>
</feature>
<dbReference type="Pfam" id="PF01345">
    <property type="entry name" value="DUF11"/>
    <property type="match status" value="4"/>
</dbReference>
<evidence type="ECO:0000256" key="6">
    <source>
        <dbReference type="ARBA" id="ARBA00023136"/>
    </source>
</evidence>
<keyword evidence="6 9" id="KW-0472">Membrane</keyword>
<keyword evidence="7" id="KW-0998">Cell outer membrane</keyword>
<dbReference type="Gene3D" id="2.60.40.10">
    <property type="entry name" value="Immunoglobulins"/>
    <property type="match status" value="4"/>
</dbReference>
<proteinExistence type="predicted"/>
<feature type="domain" description="Right handed beta helix" evidence="11">
    <location>
        <begin position="281"/>
        <end position="427"/>
    </location>
</feature>
<evidence type="ECO:0000256" key="1">
    <source>
        <dbReference type="ARBA" id="ARBA00004196"/>
    </source>
</evidence>
<dbReference type="RefSeq" id="WP_063720355.1">
    <property type="nucleotide sequence ID" value="NZ_LT985094.1"/>
</dbReference>
<accession>A0A166AY62</accession>
<keyword evidence="5" id="KW-0732">Signal</keyword>
<organism evidence="12 13">
    <name type="scientific">Methanobrevibacter oralis</name>
    <dbReference type="NCBI Taxonomy" id="66851"/>
    <lineage>
        <taxon>Archaea</taxon>
        <taxon>Methanobacteriati</taxon>
        <taxon>Methanobacteriota</taxon>
        <taxon>Methanomada group</taxon>
        <taxon>Methanobacteria</taxon>
        <taxon>Methanobacteriales</taxon>
        <taxon>Methanobacteriaceae</taxon>
        <taxon>Methanobrevibacter</taxon>
    </lineage>
</organism>
<keyword evidence="13" id="KW-1185">Reference proteome</keyword>
<evidence type="ECO:0000313" key="12">
    <source>
        <dbReference type="EMBL" id="KZX12622.1"/>
    </source>
</evidence>
<dbReference type="GO" id="GO:0005576">
    <property type="term" value="C:extracellular region"/>
    <property type="evidence" value="ECO:0007669"/>
    <property type="project" value="UniProtKB-SubCell"/>
</dbReference>
<dbReference type="InterPro" id="IPR047589">
    <property type="entry name" value="DUF11_rpt"/>
</dbReference>
<evidence type="ECO:0000256" key="2">
    <source>
        <dbReference type="ARBA" id="ARBA00004442"/>
    </source>
</evidence>
<dbReference type="Proteomes" id="UP000077428">
    <property type="component" value="Unassembled WGS sequence"/>
</dbReference>
<evidence type="ECO:0000256" key="3">
    <source>
        <dbReference type="ARBA" id="ARBA00004613"/>
    </source>
</evidence>
<dbReference type="SUPFAM" id="SSF51126">
    <property type="entry name" value="Pectin lyase-like"/>
    <property type="match status" value="3"/>
</dbReference>
<evidence type="ECO:0000256" key="9">
    <source>
        <dbReference type="SAM" id="Phobius"/>
    </source>
</evidence>
<evidence type="ECO:0000259" key="10">
    <source>
        <dbReference type="Pfam" id="PF01345"/>
    </source>
</evidence>
<dbReference type="EMBL" id="LWMU01000067">
    <property type="protein sequence ID" value="KZX12622.1"/>
    <property type="molecule type" value="Genomic_DNA"/>
</dbReference>
<evidence type="ECO:0000256" key="5">
    <source>
        <dbReference type="ARBA" id="ARBA00022729"/>
    </source>
</evidence>
<dbReference type="InterPro" id="IPR003368">
    <property type="entry name" value="POMP_repeat"/>
</dbReference>
<feature type="domain" description="DUF11" evidence="10">
    <location>
        <begin position="1217"/>
        <end position="1330"/>
    </location>
</feature>
<comment type="caution">
    <text evidence="12">The sequence shown here is derived from an EMBL/GenBank/DDBJ whole genome shotgun (WGS) entry which is preliminary data.</text>
</comment>
<name>A0A166AY62_METOA</name>
<evidence type="ECO:0000256" key="7">
    <source>
        <dbReference type="ARBA" id="ARBA00023237"/>
    </source>
</evidence>
<evidence type="ECO:0000256" key="4">
    <source>
        <dbReference type="ARBA" id="ARBA00022525"/>
    </source>
</evidence>
<comment type="subcellular location">
    <subcellularLocation>
        <location evidence="1">Cell envelope</location>
    </subcellularLocation>
    <subcellularLocation>
        <location evidence="2">Cell outer membrane</location>
    </subcellularLocation>
    <subcellularLocation>
        <location evidence="3">Secreted</location>
    </subcellularLocation>
</comment>
<dbReference type="InterPro" id="IPR012334">
    <property type="entry name" value="Pectin_lyas_fold"/>
</dbReference>
<dbReference type="NCBIfam" id="TIGR01451">
    <property type="entry name" value="B_ant_repeat"/>
    <property type="match status" value="4"/>
</dbReference>
<feature type="domain" description="DUF11" evidence="10">
    <location>
        <begin position="977"/>
        <end position="1089"/>
    </location>
</feature>
<dbReference type="OrthoDB" id="78499at2157"/>
<sequence>MIKFNKICFVITILIILCTSGFVAAVDNEDIYITSISSENITTSDSDMLIVEESNIGLDAIDKSDLCNDLSNNRELLGIDNSKDILGNSYEFEGSTFEQLQTKINELNPGDVLYIGNKSLISTWEPWGYPNIINVNTPNIKISGGSISNPTATSTLDGNLAKIFSLNDNNITLTNLILTHSGSQINPAESVIITAPNCLIENCTIKKSKGQNGGGISANSNANGTIINNCNFTENQGIWYGSGAAIKLEGPNSKITNCNFIENNAANGIVYLSGFNTLIENCTFKKNTVENAGAGIYVNTQDCIIFNCSFESNHAKNGGAIFVDQSGKHLIIKNSILYNNSADNGGALFADWNSNDMLIKNTLFNNNTAIYAGGALFIRSSNNLLDNCTFNYNNALQGGHNLDFGGGAIWAGFSIVNVTNSKFNNNTAPYGGALRGSFNLDNDTFINNTATDGNGGGIDLTCSNDLGSVEIKISNCSFINNVAKGEYDPSQQPGPNGEYDRSQGGGIHIYYGDSTNSKVTISKTELFNNQAERGGGIDLYSESNTLIESTIFHYNNASMGGGISIVGDYCTIKNVTLSNNTATKYGGAIYIFGSNALIENTITFNNTAYNGGSIYINDKFSTIKNTTFLNNTAKNLKDGTAGYGGGIFVNSTSSDIQGKFYYNKARNGSAIYVNSTGLKVHDSIFDKNQAWSYILSINVTPQEIFSGGYSNVTVRIKGGDNIANAIYNAAGINSILINNITYLFRGFDDITNIVSTPSYYLNPKNGPINDTSSVTGVYLPYQYDWEDNQIININIINNKTGEIAITESLLTNSEGYVYLNASNLKIGKYEVFAFHPEDNYYTEINNKSFIIVKGLDLSITKTVSNQGPINIGENIIWTITVYNDGTANANGVYVNDTLPNGLTYVSGDSGGDYNPTTGIWTIGTLANGTNVTLKIITTTNKAGSITNFALVNSSITENNTKNNKANATTTVISTNVDLVITKAVDHLFCVVGDNVVWTVTVTNKGPGNASDVFVKDVLPDGLKYVSHTVSVGAYDHVSGLWTIGTLNNGQSVVLTMVTSVLKLGNLTNIVTVNTSSNDTNESNNVANNTTEVFNAVDLVITKAVDHLFCVVGDNVVWTVTVTNKGPGNASDVFVKDVLPDGLKYVSHTVSVGAYDHVSGLWTIGTLNNGQSAVLTMVTSVLKLGNLTNIVTVNTTSNDTNKSNNKANKTIKVNPIVDLKITKYSNKKIYYIGNKVIWTIKIINNGPCKAVDAYVVDKLPLGFKYISSSASKGSYNKNTGKWNIGNMSKGEKVILKIITKAVMIGNYTNIASINNTVNDTNSSNNEDNFTVKVIKKENITPKPPKHDNHTNPVIHKDPNNTSTILESTGNPLIMILMAIFIITGNIFRKKIK</sequence>
<keyword evidence="9" id="KW-1133">Transmembrane helix</keyword>
<evidence type="ECO:0000313" key="13">
    <source>
        <dbReference type="Proteomes" id="UP000077428"/>
    </source>
</evidence>
<dbReference type="STRING" id="66851.MBORA_11060"/>
<dbReference type="PANTHER" id="PTHR34819">
    <property type="entry name" value="LARGE CYSTEINE-RICH PERIPLASMIC PROTEIN OMCB"/>
    <property type="match status" value="1"/>
</dbReference>
<feature type="domain" description="DUF11" evidence="10">
    <location>
        <begin position="856"/>
        <end position="968"/>
    </location>
</feature>